<comment type="caution">
    <text evidence="2">The sequence shown here is derived from an EMBL/GenBank/DDBJ whole genome shotgun (WGS) entry which is preliminary data.</text>
</comment>
<dbReference type="EMBL" id="ANOG01000140">
    <property type="protein sequence ID" value="EMI22169.1"/>
    <property type="molecule type" value="Genomic_DNA"/>
</dbReference>
<proteinExistence type="predicted"/>
<keyword evidence="3" id="KW-1185">Reference proteome</keyword>
<organism evidence="2 3">
    <name type="scientific">Rhodopirellula maiorica SM1</name>
    <dbReference type="NCBI Taxonomy" id="1265738"/>
    <lineage>
        <taxon>Bacteria</taxon>
        <taxon>Pseudomonadati</taxon>
        <taxon>Planctomycetota</taxon>
        <taxon>Planctomycetia</taxon>
        <taxon>Pirellulales</taxon>
        <taxon>Pirellulaceae</taxon>
        <taxon>Novipirellula</taxon>
    </lineage>
</organism>
<gene>
    <name evidence="2" type="ORF">RMSM_00902</name>
</gene>
<sequence length="62" mass="6937">MNIYSGDGSPRLGKRTNFHGHDTNPIQLFSVFYGVIDEWQPAGIADGWRGWPSKSKVIFAGR</sequence>
<evidence type="ECO:0000313" key="3">
    <source>
        <dbReference type="Proteomes" id="UP000011991"/>
    </source>
</evidence>
<feature type="region of interest" description="Disordered" evidence="1">
    <location>
        <begin position="1"/>
        <end position="21"/>
    </location>
</feature>
<dbReference type="PATRIC" id="fig|1265738.3.peg.897"/>
<name>M5S7L4_9BACT</name>
<reference evidence="2 3" key="1">
    <citation type="journal article" date="2013" name="Mar. Genomics">
        <title>Expression of sulfatases in Rhodopirellula baltica and the diversity of sulfatases in the genus Rhodopirellula.</title>
        <authorList>
            <person name="Wegner C.E."/>
            <person name="Richter-Heitmann T."/>
            <person name="Klindworth A."/>
            <person name="Klockow C."/>
            <person name="Richter M."/>
            <person name="Achstetter T."/>
            <person name="Glockner F.O."/>
            <person name="Harder J."/>
        </authorList>
    </citation>
    <scope>NUCLEOTIDE SEQUENCE [LARGE SCALE GENOMIC DNA]</scope>
    <source>
        <strain evidence="2 3">SM1</strain>
    </source>
</reference>
<dbReference type="Proteomes" id="UP000011991">
    <property type="component" value="Unassembled WGS sequence"/>
</dbReference>
<evidence type="ECO:0000313" key="2">
    <source>
        <dbReference type="EMBL" id="EMI22169.1"/>
    </source>
</evidence>
<accession>M5S7L4</accession>
<dbReference type="AlphaFoldDB" id="M5S7L4"/>
<protein>
    <submittedName>
        <fullName evidence="2">Uncharacterized protein</fullName>
    </submittedName>
</protein>
<evidence type="ECO:0000256" key="1">
    <source>
        <dbReference type="SAM" id="MobiDB-lite"/>
    </source>
</evidence>